<evidence type="ECO:0000259" key="6">
    <source>
        <dbReference type="Pfam" id="PF00580"/>
    </source>
</evidence>
<keyword evidence="4" id="KW-0067">ATP-binding</keyword>
<reference evidence="8" key="1">
    <citation type="journal article" date="2014" name="Stand. Genomic Sci.">
        <title>Genome sequence of the exopolysaccharide-producing Salipiger mucosus type strain (DSM 16094(T)), a moderately halophilic member of the Roseobacter clade.</title>
        <authorList>
            <person name="Riedel T."/>
            <person name="Spring S."/>
            <person name="Fiebig A."/>
            <person name="Petersen J."/>
            <person name="Kyrpides N.C."/>
            <person name="Goker M."/>
            <person name="Klenk H.P."/>
        </authorList>
    </citation>
    <scope>NUCLEOTIDE SEQUENCE [LARGE SCALE GENOMIC DNA]</scope>
    <source>
        <strain evidence="8">DSM 16094</strain>
    </source>
</reference>
<keyword evidence="3" id="KW-0347">Helicase</keyword>
<dbReference type="GO" id="GO:0016787">
    <property type="term" value="F:hydrolase activity"/>
    <property type="evidence" value="ECO:0007669"/>
    <property type="project" value="UniProtKB-KW"/>
</dbReference>
<dbReference type="Proteomes" id="UP000015347">
    <property type="component" value="Unassembled WGS sequence"/>
</dbReference>
<evidence type="ECO:0000256" key="2">
    <source>
        <dbReference type="ARBA" id="ARBA00022801"/>
    </source>
</evidence>
<name>S9Q4X5_9RHOB</name>
<dbReference type="GO" id="GO:0000725">
    <property type="term" value="P:recombinational repair"/>
    <property type="evidence" value="ECO:0007669"/>
    <property type="project" value="TreeGrafter"/>
</dbReference>
<keyword evidence="2" id="KW-0378">Hydrolase</keyword>
<comment type="caution">
    <text evidence="7">The sequence shown here is derived from an EMBL/GenBank/DDBJ whole genome shotgun (WGS) entry which is preliminary data.</text>
</comment>
<evidence type="ECO:0000313" key="8">
    <source>
        <dbReference type="Proteomes" id="UP000015347"/>
    </source>
</evidence>
<dbReference type="HOGENOM" id="CLU_047241_1_0_5"/>
<dbReference type="EMBL" id="APVH01000050">
    <property type="protein sequence ID" value="EPX76406.1"/>
    <property type="molecule type" value="Genomic_DNA"/>
</dbReference>
<dbReference type="RefSeq" id="WP_020042565.1">
    <property type="nucleotide sequence ID" value="NZ_KE557283.1"/>
</dbReference>
<gene>
    <name evidence="7" type="ORF">Salmuc_02908</name>
</gene>
<evidence type="ECO:0000256" key="1">
    <source>
        <dbReference type="ARBA" id="ARBA00022741"/>
    </source>
</evidence>
<dbReference type="PANTHER" id="PTHR11070">
    <property type="entry name" value="UVRD / RECB / PCRA DNA HELICASE FAMILY MEMBER"/>
    <property type="match status" value="1"/>
</dbReference>
<dbReference type="AlphaFoldDB" id="S9Q4X5"/>
<dbReference type="InterPro" id="IPR014016">
    <property type="entry name" value="UvrD-like_ATP-bd"/>
</dbReference>
<evidence type="ECO:0000313" key="7">
    <source>
        <dbReference type="EMBL" id="EPX76406.1"/>
    </source>
</evidence>
<evidence type="ECO:0000256" key="3">
    <source>
        <dbReference type="ARBA" id="ARBA00022806"/>
    </source>
</evidence>
<evidence type="ECO:0000256" key="5">
    <source>
        <dbReference type="ARBA" id="ARBA00034923"/>
    </source>
</evidence>
<dbReference type="GO" id="GO:0005524">
    <property type="term" value="F:ATP binding"/>
    <property type="evidence" value="ECO:0007669"/>
    <property type="project" value="UniProtKB-KW"/>
</dbReference>
<proteinExistence type="predicted"/>
<keyword evidence="8" id="KW-1185">Reference proteome</keyword>
<dbReference type="STRING" id="1123237.Salmuc_02908"/>
<dbReference type="SUPFAM" id="SSF52540">
    <property type="entry name" value="P-loop containing nucleoside triphosphate hydrolases"/>
    <property type="match status" value="1"/>
</dbReference>
<dbReference type="GO" id="GO:0003677">
    <property type="term" value="F:DNA binding"/>
    <property type="evidence" value="ECO:0007669"/>
    <property type="project" value="InterPro"/>
</dbReference>
<dbReference type="Pfam" id="PF00580">
    <property type="entry name" value="UvrD-helicase"/>
    <property type="match status" value="1"/>
</dbReference>
<dbReference type="Gene3D" id="3.40.50.300">
    <property type="entry name" value="P-loop containing nucleotide triphosphate hydrolases"/>
    <property type="match status" value="2"/>
</dbReference>
<feature type="domain" description="UvrD-like helicase ATP-binding" evidence="6">
    <location>
        <begin position="108"/>
        <end position="165"/>
    </location>
</feature>
<dbReference type="InterPro" id="IPR027417">
    <property type="entry name" value="P-loop_NTPase"/>
</dbReference>
<dbReference type="InterPro" id="IPR000212">
    <property type="entry name" value="DNA_helicase_UvrD/REP"/>
</dbReference>
<protein>
    <recommendedName>
        <fullName evidence="5">DNA 3'-5' helicase II</fullName>
    </recommendedName>
</protein>
<evidence type="ECO:0000256" key="4">
    <source>
        <dbReference type="ARBA" id="ARBA00022840"/>
    </source>
</evidence>
<sequence>MTDVDLLDIRRGSIVAPAGCGKTQLIVDALSNAKAPLPYLILTHTNAGVAALRHRLNRQGVGRSAYRVATIDGWCMRLAALFPMRSGYSDGLQPKTPSYPKIQKAARKLLEEGHLRDILPANYAGLVVDEYQDCSVGQHAIVYFASRHLKTCVLGDPMQSIFGFGQNQLADWEGDVCRHFPTAVELDRPWRWINAGNEPLGRWLLDARQELMAGRPIDLRTAPNSVKWSVLQGGNGNFDALVDAARVHHRAAGETSLVIGDSRSASSRYRVAKRIPNMVTIEPVHLKDLVSYAMALDLGDGYSVGETLEFAESVMTNVGATDVMSRVKTLKAGSGRKPPTDFEFIVMQVLDAPSYQGLAAILSACSARSGTTVFRPSVLRAALRALELTSDGSGMTFGEAAVRVREENRTVGRQLPKSAIGSTLLLKGLEADHVVVLNADELDARNLYVAMTRGAKSVTICAQGAILNGQTEYKGASS</sequence>
<dbReference type="PANTHER" id="PTHR11070:SF2">
    <property type="entry name" value="ATP-DEPENDENT DNA HELICASE SRS2"/>
    <property type="match status" value="1"/>
</dbReference>
<dbReference type="eggNOG" id="COG0210">
    <property type="taxonomic scope" value="Bacteria"/>
</dbReference>
<organism evidence="7 8">
    <name type="scientific">Salipiger mucosus DSM 16094</name>
    <dbReference type="NCBI Taxonomy" id="1123237"/>
    <lineage>
        <taxon>Bacteria</taxon>
        <taxon>Pseudomonadati</taxon>
        <taxon>Pseudomonadota</taxon>
        <taxon>Alphaproteobacteria</taxon>
        <taxon>Rhodobacterales</taxon>
        <taxon>Roseobacteraceae</taxon>
        <taxon>Salipiger</taxon>
    </lineage>
</organism>
<keyword evidence="1" id="KW-0547">Nucleotide-binding</keyword>
<accession>S9Q4X5</accession>
<dbReference type="OrthoDB" id="7211215at2"/>
<dbReference type="GO" id="GO:0043138">
    <property type="term" value="F:3'-5' DNA helicase activity"/>
    <property type="evidence" value="ECO:0007669"/>
    <property type="project" value="TreeGrafter"/>
</dbReference>